<evidence type="ECO:0000256" key="5">
    <source>
        <dbReference type="ARBA" id="ARBA00022989"/>
    </source>
</evidence>
<dbReference type="Pfam" id="PF01569">
    <property type="entry name" value="PAP2"/>
    <property type="match status" value="1"/>
</dbReference>
<proteinExistence type="predicted"/>
<dbReference type="RefSeq" id="WP_330109086.1">
    <property type="nucleotide sequence ID" value="NZ_JAZDQT010000003.1"/>
</dbReference>
<dbReference type="SMART" id="SM00014">
    <property type="entry name" value="acidPPc"/>
    <property type="match status" value="1"/>
</dbReference>
<comment type="caution">
    <text evidence="9">The sequence shown here is derived from an EMBL/GenBank/DDBJ whole genome shotgun (WGS) entry which is preliminary data.</text>
</comment>
<name>A0ABU7IBY4_9SPHI</name>
<dbReference type="Proteomes" id="UP001336835">
    <property type="component" value="Unassembled WGS sequence"/>
</dbReference>
<evidence type="ECO:0000313" key="10">
    <source>
        <dbReference type="Proteomes" id="UP001336835"/>
    </source>
</evidence>
<dbReference type="InterPro" id="IPR036938">
    <property type="entry name" value="PAP2/HPO_sf"/>
</dbReference>
<dbReference type="Gene3D" id="1.20.144.10">
    <property type="entry name" value="Phosphatidic acid phosphatase type 2/haloperoxidase"/>
    <property type="match status" value="1"/>
</dbReference>
<sequence length="220" mass="25073">MFRQIKQHRLYFALVWLTLAVGIILHLLFTKTTCFVWLNAFHTPSLDFFFALFTFLGDGIFALSVIPLLFLFADRKKAISLLFAFLTSACLAQVLKRIFQQPRPKLYFEETAFQYLHYVNHITLHSSYSFPSGHTTSAFALATILVLSFKKMRLAVPCFLFAVLVGYSRIYLAQHFLLDVLVGAAIGTLCGLWGYYVVVDLQAFGSFKKKTVTKPATLWT</sequence>
<keyword evidence="3 7" id="KW-0812">Transmembrane</keyword>
<keyword evidence="6 7" id="KW-0472">Membrane</keyword>
<feature type="transmembrane region" description="Helical" evidence="7">
    <location>
        <begin position="128"/>
        <end position="147"/>
    </location>
</feature>
<evidence type="ECO:0000256" key="7">
    <source>
        <dbReference type="SAM" id="Phobius"/>
    </source>
</evidence>
<evidence type="ECO:0000313" key="9">
    <source>
        <dbReference type="EMBL" id="MEE1946796.1"/>
    </source>
</evidence>
<feature type="transmembrane region" description="Helical" evidence="7">
    <location>
        <begin position="49"/>
        <end position="72"/>
    </location>
</feature>
<evidence type="ECO:0000256" key="2">
    <source>
        <dbReference type="ARBA" id="ARBA00022475"/>
    </source>
</evidence>
<gene>
    <name evidence="9" type="ORF">VRU48_16850</name>
</gene>
<reference evidence="9 10" key="1">
    <citation type="submission" date="2024-01" db="EMBL/GenBank/DDBJ databases">
        <title>Pedobacter sp. nov., isolated from fresh soil.</title>
        <authorList>
            <person name="Le N.T.T."/>
        </authorList>
    </citation>
    <scope>NUCLEOTIDE SEQUENCE [LARGE SCALE GENOMIC DNA]</scope>
    <source>
        <strain evidence="9 10">KR3-3</strain>
    </source>
</reference>
<keyword evidence="5 7" id="KW-1133">Transmembrane helix</keyword>
<feature type="transmembrane region" description="Helical" evidence="7">
    <location>
        <begin position="154"/>
        <end position="174"/>
    </location>
</feature>
<protein>
    <submittedName>
        <fullName evidence="9">Phosphatase PAP2 family protein</fullName>
    </submittedName>
</protein>
<feature type="domain" description="Phosphatidic acid phosphatase type 2/haloperoxidase" evidence="8">
    <location>
        <begin position="78"/>
        <end position="195"/>
    </location>
</feature>
<dbReference type="PANTHER" id="PTHR14969:SF62">
    <property type="entry name" value="DECAPRENYLPHOSPHORYL-5-PHOSPHORIBOSE PHOSPHATASE RV3807C-RELATED"/>
    <property type="match status" value="1"/>
</dbReference>
<keyword evidence="10" id="KW-1185">Reference proteome</keyword>
<evidence type="ECO:0000256" key="1">
    <source>
        <dbReference type="ARBA" id="ARBA00004651"/>
    </source>
</evidence>
<dbReference type="SUPFAM" id="SSF48317">
    <property type="entry name" value="Acid phosphatase/Vanadium-dependent haloperoxidase"/>
    <property type="match status" value="1"/>
</dbReference>
<evidence type="ECO:0000259" key="8">
    <source>
        <dbReference type="SMART" id="SM00014"/>
    </source>
</evidence>
<dbReference type="EMBL" id="JAZDQT010000003">
    <property type="protein sequence ID" value="MEE1946796.1"/>
    <property type="molecule type" value="Genomic_DNA"/>
</dbReference>
<feature type="transmembrane region" description="Helical" evidence="7">
    <location>
        <begin position="180"/>
        <end position="199"/>
    </location>
</feature>
<evidence type="ECO:0000256" key="6">
    <source>
        <dbReference type="ARBA" id="ARBA00023136"/>
    </source>
</evidence>
<organism evidence="9 10">
    <name type="scientific">Pedobacter albus</name>
    <dbReference type="NCBI Taxonomy" id="3113905"/>
    <lineage>
        <taxon>Bacteria</taxon>
        <taxon>Pseudomonadati</taxon>
        <taxon>Bacteroidota</taxon>
        <taxon>Sphingobacteriia</taxon>
        <taxon>Sphingobacteriales</taxon>
        <taxon>Sphingobacteriaceae</taxon>
        <taxon>Pedobacter</taxon>
    </lineage>
</organism>
<keyword evidence="4" id="KW-0378">Hydrolase</keyword>
<evidence type="ECO:0000256" key="3">
    <source>
        <dbReference type="ARBA" id="ARBA00022692"/>
    </source>
</evidence>
<feature type="transmembrane region" description="Helical" evidence="7">
    <location>
        <begin position="12"/>
        <end position="29"/>
    </location>
</feature>
<accession>A0ABU7IBY4</accession>
<evidence type="ECO:0000256" key="4">
    <source>
        <dbReference type="ARBA" id="ARBA00022801"/>
    </source>
</evidence>
<comment type="subcellular location">
    <subcellularLocation>
        <location evidence="1">Cell membrane</location>
        <topology evidence="1">Multi-pass membrane protein</topology>
    </subcellularLocation>
</comment>
<feature type="transmembrane region" description="Helical" evidence="7">
    <location>
        <begin position="79"/>
        <end position="99"/>
    </location>
</feature>
<keyword evidence="2" id="KW-1003">Cell membrane</keyword>
<dbReference type="InterPro" id="IPR000326">
    <property type="entry name" value="PAP2/HPO"/>
</dbReference>
<dbReference type="PANTHER" id="PTHR14969">
    <property type="entry name" value="SPHINGOSINE-1-PHOSPHATE PHOSPHOHYDROLASE"/>
    <property type="match status" value="1"/>
</dbReference>